<dbReference type="GO" id="GO:0005576">
    <property type="term" value="C:extracellular region"/>
    <property type="evidence" value="ECO:0007669"/>
    <property type="project" value="UniProtKB-SubCell"/>
</dbReference>
<evidence type="ECO:0000259" key="4">
    <source>
        <dbReference type="PROSITE" id="PS51461"/>
    </source>
</evidence>
<dbReference type="Pfam" id="PF01410">
    <property type="entry name" value="COLFI"/>
    <property type="match status" value="1"/>
</dbReference>
<evidence type="ECO:0000313" key="5">
    <source>
        <dbReference type="EMBL" id="PZC75673.1"/>
    </source>
</evidence>
<dbReference type="GO" id="GO:0005201">
    <property type="term" value="F:extracellular matrix structural constituent"/>
    <property type="evidence" value="ECO:0007669"/>
    <property type="project" value="InterPro"/>
</dbReference>
<protein>
    <recommendedName>
        <fullName evidence="4">Fibrillar collagen NC1 domain-containing protein</fullName>
    </recommendedName>
</protein>
<name>A0A2W1BV88_HELAM</name>
<gene>
    <name evidence="5" type="primary">HaOG205780</name>
    <name evidence="5" type="ORF">B5X24_HaOG205780</name>
</gene>
<evidence type="ECO:0000256" key="2">
    <source>
        <dbReference type="ARBA" id="ARBA00022525"/>
    </source>
</evidence>
<dbReference type="InterPro" id="IPR000885">
    <property type="entry name" value="Fib_collagen_C"/>
</dbReference>
<evidence type="ECO:0000256" key="1">
    <source>
        <dbReference type="ARBA" id="ARBA00004613"/>
    </source>
</evidence>
<keyword evidence="2" id="KW-0964">Secreted</keyword>
<sequence length="172" mass="19970">MGPESQEFKVYCNMETRETCVRRDNKTREISHTEGNGTYWLSGMRVNLKDLFNLTTEQVMWLQQHAVSARQTIKYHCFNSVPFPKYNVSASVKLLTWNEAVIGPYPTDKTPFFYSVPTATDLCKEGDMEWKSSVIELQTTNTFRLPIIDLWIGDIRDGDQRMYLESTELCFG</sequence>
<evidence type="ECO:0000313" key="6">
    <source>
        <dbReference type="Proteomes" id="UP000249218"/>
    </source>
</evidence>
<accession>A0A2W1BV88</accession>
<keyword evidence="3" id="KW-0176">Collagen</keyword>
<dbReference type="PROSITE" id="PS51461">
    <property type="entry name" value="NC1_FIB"/>
    <property type="match status" value="1"/>
</dbReference>
<dbReference type="AlphaFoldDB" id="A0A2W1BV88"/>
<dbReference type="EMBL" id="KZ149987">
    <property type="protein sequence ID" value="PZC75673.1"/>
    <property type="molecule type" value="Genomic_DNA"/>
</dbReference>
<organism evidence="5 6">
    <name type="scientific">Helicoverpa armigera</name>
    <name type="common">Cotton bollworm</name>
    <name type="synonym">Heliothis armigera</name>
    <dbReference type="NCBI Taxonomy" id="29058"/>
    <lineage>
        <taxon>Eukaryota</taxon>
        <taxon>Metazoa</taxon>
        <taxon>Ecdysozoa</taxon>
        <taxon>Arthropoda</taxon>
        <taxon>Hexapoda</taxon>
        <taxon>Insecta</taxon>
        <taxon>Pterygota</taxon>
        <taxon>Neoptera</taxon>
        <taxon>Endopterygota</taxon>
        <taxon>Lepidoptera</taxon>
        <taxon>Glossata</taxon>
        <taxon>Ditrysia</taxon>
        <taxon>Noctuoidea</taxon>
        <taxon>Noctuidae</taxon>
        <taxon>Heliothinae</taxon>
        <taxon>Helicoverpa</taxon>
    </lineage>
</organism>
<dbReference type="OrthoDB" id="8939548at2759"/>
<feature type="domain" description="Fibrillar collagen NC1" evidence="4">
    <location>
        <begin position="1"/>
        <end position="172"/>
    </location>
</feature>
<dbReference type="Gene3D" id="2.60.120.1000">
    <property type="match status" value="1"/>
</dbReference>
<dbReference type="GO" id="GO:0005581">
    <property type="term" value="C:collagen trimer"/>
    <property type="evidence" value="ECO:0007669"/>
    <property type="project" value="UniProtKB-KW"/>
</dbReference>
<evidence type="ECO:0000256" key="3">
    <source>
        <dbReference type="ARBA" id="ARBA00023119"/>
    </source>
</evidence>
<proteinExistence type="predicted"/>
<keyword evidence="6" id="KW-1185">Reference proteome</keyword>
<dbReference type="Proteomes" id="UP000249218">
    <property type="component" value="Unassembled WGS sequence"/>
</dbReference>
<reference evidence="5 6" key="1">
    <citation type="journal article" date="2017" name="BMC Biol.">
        <title>Genomic innovations, transcriptional plasticity and gene loss underlying the evolution and divergence of two highly polyphagous and invasive Helicoverpa pest species.</title>
        <authorList>
            <person name="Pearce S.L."/>
            <person name="Clarke D.F."/>
            <person name="East P.D."/>
            <person name="Elfekih S."/>
            <person name="Gordon K.H."/>
            <person name="Jermiin L.S."/>
            <person name="McGaughran A."/>
            <person name="Oakeshott J.G."/>
            <person name="Papanikolaou A."/>
            <person name="Perera O.P."/>
            <person name="Rane R.V."/>
            <person name="Richards S."/>
            <person name="Tay W.T."/>
            <person name="Walsh T.K."/>
            <person name="Anderson A."/>
            <person name="Anderson C.J."/>
            <person name="Asgari S."/>
            <person name="Board P.G."/>
            <person name="Bretschneider A."/>
            <person name="Campbell P.M."/>
            <person name="Chertemps T."/>
            <person name="Christeller J.T."/>
            <person name="Coppin C.W."/>
            <person name="Downes S.J."/>
            <person name="Duan G."/>
            <person name="Farnsworth C.A."/>
            <person name="Good R.T."/>
            <person name="Han L.B."/>
            <person name="Han Y.C."/>
            <person name="Hatje K."/>
            <person name="Horne I."/>
            <person name="Huang Y.P."/>
            <person name="Hughes D.S."/>
            <person name="Jacquin-Joly E."/>
            <person name="James W."/>
            <person name="Jhangiani S."/>
            <person name="Kollmar M."/>
            <person name="Kuwar S.S."/>
            <person name="Li S."/>
            <person name="Liu N.Y."/>
            <person name="Maibeche M.T."/>
            <person name="Miller J.R."/>
            <person name="Montagne N."/>
            <person name="Perry T."/>
            <person name="Qu J."/>
            <person name="Song S.V."/>
            <person name="Sutton G.G."/>
            <person name="Vogel H."/>
            <person name="Walenz B.P."/>
            <person name="Xu W."/>
            <person name="Zhang H.J."/>
            <person name="Zou Z."/>
            <person name="Batterham P."/>
            <person name="Edwards O.R."/>
            <person name="Feyereisen R."/>
            <person name="Gibbs R.A."/>
            <person name="Heckel D.G."/>
            <person name="McGrath A."/>
            <person name="Robin C."/>
            <person name="Scherer S.E."/>
            <person name="Worley K.C."/>
            <person name="Wu Y.D."/>
        </authorList>
    </citation>
    <scope>NUCLEOTIDE SEQUENCE [LARGE SCALE GENOMIC DNA]</scope>
    <source>
        <strain evidence="5">Harm_GR_Male_#8</strain>
        <tissue evidence="5">Whole organism</tissue>
    </source>
</reference>
<dbReference type="SMART" id="SM00038">
    <property type="entry name" value="COLFI"/>
    <property type="match status" value="1"/>
</dbReference>
<comment type="subcellular location">
    <subcellularLocation>
        <location evidence="1">Secreted</location>
    </subcellularLocation>
</comment>